<evidence type="ECO:0000256" key="1">
    <source>
        <dbReference type="SAM" id="Phobius"/>
    </source>
</evidence>
<protein>
    <submittedName>
        <fullName evidence="2">Uncharacterized protein</fullName>
    </submittedName>
</protein>
<dbReference type="InterPro" id="IPR009003">
    <property type="entry name" value="Peptidase_S1_PA"/>
</dbReference>
<comment type="caution">
    <text evidence="2">The sequence shown here is derived from an EMBL/GenBank/DDBJ whole genome shotgun (WGS) entry which is preliminary data.</text>
</comment>
<dbReference type="Gene3D" id="2.40.10.10">
    <property type="entry name" value="Trypsin-like serine proteases"/>
    <property type="match status" value="1"/>
</dbReference>
<organism evidence="2 3">
    <name type="scientific">Dillenia turbinata</name>
    <dbReference type="NCBI Taxonomy" id="194707"/>
    <lineage>
        <taxon>Eukaryota</taxon>
        <taxon>Viridiplantae</taxon>
        <taxon>Streptophyta</taxon>
        <taxon>Embryophyta</taxon>
        <taxon>Tracheophyta</taxon>
        <taxon>Spermatophyta</taxon>
        <taxon>Magnoliopsida</taxon>
        <taxon>eudicotyledons</taxon>
        <taxon>Gunneridae</taxon>
        <taxon>Pentapetalae</taxon>
        <taxon>Dilleniales</taxon>
        <taxon>Dilleniaceae</taxon>
        <taxon>Dillenia</taxon>
    </lineage>
</organism>
<proteinExistence type="predicted"/>
<reference evidence="2 3" key="1">
    <citation type="submission" date="2023-12" db="EMBL/GenBank/DDBJ databases">
        <title>A high-quality genome assembly for Dillenia turbinata (Dilleniales).</title>
        <authorList>
            <person name="Chanderbali A."/>
        </authorList>
    </citation>
    <scope>NUCLEOTIDE SEQUENCE [LARGE SCALE GENOMIC DNA]</scope>
    <source>
        <strain evidence="2">LSX21</strain>
        <tissue evidence="2">Leaf</tissue>
    </source>
</reference>
<keyword evidence="1" id="KW-0812">Transmembrane</keyword>
<dbReference type="EMBL" id="JBAMMX010000010">
    <property type="protein sequence ID" value="KAK6932172.1"/>
    <property type="molecule type" value="Genomic_DNA"/>
</dbReference>
<dbReference type="Proteomes" id="UP001370490">
    <property type="component" value="Unassembled WGS sequence"/>
</dbReference>
<dbReference type="AlphaFoldDB" id="A0AAN8VRQ0"/>
<feature type="transmembrane region" description="Helical" evidence="1">
    <location>
        <begin position="36"/>
        <end position="55"/>
    </location>
</feature>
<keyword evidence="1" id="KW-1133">Transmembrane helix</keyword>
<keyword evidence="1" id="KW-0472">Membrane</keyword>
<accession>A0AAN8VRQ0</accession>
<dbReference type="InterPro" id="IPR043504">
    <property type="entry name" value="Peptidase_S1_PA_chymotrypsin"/>
</dbReference>
<dbReference type="SUPFAM" id="SSF50494">
    <property type="entry name" value="Trypsin-like serine proteases"/>
    <property type="match status" value="1"/>
</dbReference>
<name>A0AAN8VRQ0_9MAGN</name>
<evidence type="ECO:0000313" key="3">
    <source>
        <dbReference type="Proteomes" id="UP001370490"/>
    </source>
</evidence>
<evidence type="ECO:0000313" key="2">
    <source>
        <dbReference type="EMBL" id="KAK6932172.1"/>
    </source>
</evidence>
<sequence length="72" mass="7955">MMQVGTLGCPLMDSNGYFIGVNTTSFTPKGTGVTTGVNFVIPIDIFLRTVLYLILYKTLSSDRYRSILCVQL</sequence>
<keyword evidence="3" id="KW-1185">Reference proteome</keyword>
<gene>
    <name evidence="2" type="ORF">RJ641_001796</name>
</gene>